<accession>A0A6P2BTU0</accession>
<dbReference type="Proteomes" id="UP000460272">
    <property type="component" value="Unassembled WGS sequence"/>
</dbReference>
<name>A0A6P2BTU0_9ACTN</name>
<evidence type="ECO:0000313" key="1">
    <source>
        <dbReference type="EMBL" id="TVZ01636.1"/>
    </source>
</evidence>
<keyword evidence="2" id="KW-1185">Reference proteome</keyword>
<sequence length="71" mass="7390">MTAQPLAPVIPSSGVAAYWQRAGPAAARRLPLASPVPVPSAPEDVVYGIARIASSGRICERARRLRAAVTP</sequence>
<organism evidence="1 2">
    <name type="scientific">Trebonia kvetii</name>
    <dbReference type="NCBI Taxonomy" id="2480626"/>
    <lineage>
        <taxon>Bacteria</taxon>
        <taxon>Bacillati</taxon>
        <taxon>Actinomycetota</taxon>
        <taxon>Actinomycetes</taxon>
        <taxon>Streptosporangiales</taxon>
        <taxon>Treboniaceae</taxon>
        <taxon>Trebonia</taxon>
    </lineage>
</organism>
<dbReference type="EMBL" id="RPFW01000006">
    <property type="protein sequence ID" value="TVZ01636.1"/>
    <property type="molecule type" value="Genomic_DNA"/>
</dbReference>
<dbReference type="AlphaFoldDB" id="A0A6P2BTU0"/>
<proteinExistence type="predicted"/>
<dbReference type="RefSeq" id="WP_145858386.1">
    <property type="nucleotide sequence ID" value="NZ_RPFW01000006.1"/>
</dbReference>
<gene>
    <name evidence="1" type="ORF">EAS64_29590</name>
</gene>
<comment type="caution">
    <text evidence="1">The sequence shown here is derived from an EMBL/GenBank/DDBJ whole genome shotgun (WGS) entry which is preliminary data.</text>
</comment>
<evidence type="ECO:0000313" key="2">
    <source>
        <dbReference type="Proteomes" id="UP000460272"/>
    </source>
</evidence>
<protein>
    <submittedName>
        <fullName evidence="1">Uncharacterized protein</fullName>
    </submittedName>
</protein>
<reference evidence="1 2" key="1">
    <citation type="submission" date="2018-11" db="EMBL/GenBank/DDBJ databases">
        <title>Trebonia kvetii gen.nov., sp.nov., a novel acidophilic actinobacterium, and proposal of the new actinobacterial family Treboniaceae fam. nov.</title>
        <authorList>
            <person name="Rapoport D."/>
            <person name="Sagova-Mareckova M."/>
            <person name="Sedlacek I."/>
            <person name="Provaznik J."/>
            <person name="Kralova S."/>
            <person name="Pavlinic D."/>
            <person name="Benes V."/>
            <person name="Kopecky J."/>
        </authorList>
    </citation>
    <scope>NUCLEOTIDE SEQUENCE [LARGE SCALE GENOMIC DNA]</scope>
    <source>
        <strain evidence="1 2">15Tr583</strain>
    </source>
</reference>